<dbReference type="InterPro" id="IPR012337">
    <property type="entry name" value="RNaseH-like_sf"/>
</dbReference>
<dbReference type="InterPro" id="IPR036397">
    <property type="entry name" value="RNaseH_sf"/>
</dbReference>
<feature type="domain" description="Integrase catalytic" evidence="7">
    <location>
        <begin position="1"/>
        <end position="64"/>
    </location>
</feature>
<keyword evidence="5" id="KW-0378">Hydrolase</keyword>
<evidence type="ECO:0000256" key="3">
    <source>
        <dbReference type="ARBA" id="ARBA00022722"/>
    </source>
</evidence>
<dbReference type="PANTHER" id="PTHR41694:SF3">
    <property type="entry name" value="RNA-DIRECTED DNA POLYMERASE-RELATED"/>
    <property type="match status" value="1"/>
</dbReference>
<dbReference type="GO" id="GO:0003964">
    <property type="term" value="F:RNA-directed DNA polymerase activity"/>
    <property type="evidence" value="ECO:0007669"/>
    <property type="project" value="UniProtKB-KW"/>
</dbReference>
<dbReference type="GO" id="GO:0016787">
    <property type="term" value="F:hydrolase activity"/>
    <property type="evidence" value="ECO:0007669"/>
    <property type="project" value="UniProtKB-KW"/>
</dbReference>
<evidence type="ECO:0000256" key="4">
    <source>
        <dbReference type="ARBA" id="ARBA00022759"/>
    </source>
</evidence>
<dbReference type="InterPro" id="IPR001584">
    <property type="entry name" value="Integrase_cat-core"/>
</dbReference>
<evidence type="ECO:0000256" key="2">
    <source>
        <dbReference type="ARBA" id="ARBA00022695"/>
    </source>
</evidence>
<accession>A0A7L1WJB1</accession>
<dbReference type="Gene3D" id="3.30.420.10">
    <property type="entry name" value="Ribonuclease H-like superfamily/Ribonuclease H"/>
    <property type="match status" value="1"/>
</dbReference>
<reference evidence="8 9" key="1">
    <citation type="submission" date="2019-09" db="EMBL/GenBank/DDBJ databases">
        <title>Bird 10,000 Genomes (B10K) Project - Family phase.</title>
        <authorList>
            <person name="Zhang G."/>
        </authorList>
    </citation>
    <scope>NUCLEOTIDE SEQUENCE [LARGE SCALE GENOMIC DNA]</scope>
    <source>
        <strain evidence="8">B10K-DU-002-20</strain>
        <tissue evidence="8">Muscle</tissue>
    </source>
</reference>
<evidence type="ECO:0000256" key="6">
    <source>
        <dbReference type="ARBA" id="ARBA00022918"/>
    </source>
</evidence>
<dbReference type="GO" id="GO:0004519">
    <property type="term" value="F:endonuclease activity"/>
    <property type="evidence" value="ECO:0007669"/>
    <property type="project" value="UniProtKB-KW"/>
</dbReference>
<dbReference type="PANTHER" id="PTHR41694">
    <property type="entry name" value="ENDOGENOUS RETROVIRUS GROUP K MEMBER POL PROTEIN"/>
    <property type="match status" value="1"/>
</dbReference>
<name>A0A7L1WJB1_9PASS</name>
<gene>
    <name evidence="8" type="primary">Ervk7_1</name>
    <name evidence="8" type="ORF">CERBRA_R15485</name>
</gene>
<dbReference type="GO" id="GO:0035613">
    <property type="term" value="F:RNA stem-loop binding"/>
    <property type="evidence" value="ECO:0007669"/>
    <property type="project" value="TreeGrafter"/>
</dbReference>
<dbReference type="OrthoDB" id="9386368at2759"/>
<evidence type="ECO:0000313" key="9">
    <source>
        <dbReference type="Proteomes" id="UP000536092"/>
    </source>
</evidence>
<keyword evidence="2" id="KW-0548">Nucleotidyltransferase</keyword>
<feature type="non-terminal residue" evidence="8">
    <location>
        <position position="64"/>
    </location>
</feature>
<dbReference type="SUPFAM" id="SSF53098">
    <property type="entry name" value="Ribonuclease H-like"/>
    <property type="match status" value="1"/>
</dbReference>
<keyword evidence="1" id="KW-0808">Transferase</keyword>
<keyword evidence="3" id="KW-0540">Nuclease</keyword>
<evidence type="ECO:0000313" key="8">
    <source>
        <dbReference type="EMBL" id="NXO97902.1"/>
    </source>
</evidence>
<feature type="non-terminal residue" evidence="8">
    <location>
        <position position="1"/>
    </location>
</feature>
<protein>
    <submittedName>
        <fullName evidence="8">POK7 protein</fullName>
    </submittedName>
</protein>
<dbReference type="AlphaFoldDB" id="A0A7L1WJB1"/>
<proteinExistence type="predicted"/>
<evidence type="ECO:0000259" key="7">
    <source>
        <dbReference type="PROSITE" id="PS50994"/>
    </source>
</evidence>
<sequence>KHACQHFLQAFASLGVPQEVKTDNGPAYRGGTLDTFLKKWGVNHIFNILNCSTGQAITERTYHT</sequence>
<evidence type="ECO:0000256" key="1">
    <source>
        <dbReference type="ARBA" id="ARBA00022679"/>
    </source>
</evidence>
<keyword evidence="6" id="KW-0695">RNA-directed DNA polymerase</keyword>
<dbReference type="PROSITE" id="PS50994">
    <property type="entry name" value="INTEGRASE"/>
    <property type="match status" value="1"/>
</dbReference>
<dbReference type="EMBL" id="VXBV01005931">
    <property type="protein sequence ID" value="NXO97902.1"/>
    <property type="molecule type" value="Genomic_DNA"/>
</dbReference>
<dbReference type="Proteomes" id="UP000536092">
    <property type="component" value="Unassembled WGS sequence"/>
</dbReference>
<dbReference type="GO" id="GO:0015074">
    <property type="term" value="P:DNA integration"/>
    <property type="evidence" value="ECO:0007669"/>
    <property type="project" value="InterPro"/>
</dbReference>
<keyword evidence="4" id="KW-0255">Endonuclease</keyword>
<comment type="caution">
    <text evidence="8">The sequence shown here is derived from an EMBL/GenBank/DDBJ whole genome shotgun (WGS) entry which is preliminary data.</text>
</comment>
<organism evidence="8 9">
    <name type="scientific">Certhia brachydactyla</name>
    <name type="common">short-toed tree-creeper</name>
    <dbReference type="NCBI Taxonomy" id="73330"/>
    <lineage>
        <taxon>Eukaryota</taxon>
        <taxon>Metazoa</taxon>
        <taxon>Chordata</taxon>
        <taxon>Craniata</taxon>
        <taxon>Vertebrata</taxon>
        <taxon>Euteleostomi</taxon>
        <taxon>Archelosauria</taxon>
        <taxon>Archosauria</taxon>
        <taxon>Dinosauria</taxon>
        <taxon>Saurischia</taxon>
        <taxon>Theropoda</taxon>
        <taxon>Coelurosauria</taxon>
        <taxon>Aves</taxon>
        <taxon>Neognathae</taxon>
        <taxon>Neoaves</taxon>
        <taxon>Telluraves</taxon>
        <taxon>Australaves</taxon>
        <taxon>Passeriformes</taxon>
        <taxon>Certhiidae</taxon>
        <taxon>Certhiinae</taxon>
        <taxon>Certhia</taxon>
    </lineage>
</organism>
<evidence type="ECO:0000256" key="5">
    <source>
        <dbReference type="ARBA" id="ARBA00022801"/>
    </source>
</evidence>
<keyword evidence="9" id="KW-1185">Reference proteome</keyword>